<dbReference type="GO" id="GO:0015031">
    <property type="term" value="P:protein transport"/>
    <property type="evidence" value="ECO:0007669"/>
    <property type="project" value="UniProtKB-KW"/>
</dbReference>
<dbReference type="OMA" id="ITQQMKK"/>
<keyword evidence="7" id="KW-0333">Golgi apparatus</keyword>
<gene>
    <name evidence="11" type="ORF">AK88_05101</name>
</gene>
<dbReference type="VEuPathDB" id="PlasmoDB:AK88_05101"/>
<dbReference type="GO" id="GO:0005797">
    <property type="term" value="C:Golgi medial cisterna"/>
    <property type="evidence" value="ECO:0007669"/>
    <property type="project" value="TreeGrafter"/>
</dbReference>
<feature type="coiled-coil region" evidence="9">
    <location>
        <begin position="34"/>
        <end position="96"/>
    </location>
</feature>
<dbReference type="RefSeq" id="XP_012338126.1">
    <property type="nucleotide sequence ID" value="XM_012482703.1"/>
</dbReference>
<reference evidence="11 12" key="1">
    <citation type="submission" date="2014-03" db="EMBL/GenBank/DDBJ databases">
        <title>The Genome Sequence of Plasmodium fragile nilgiri.</title>
        <authorList>
            <consortium name="The Broad Institute Genomics Platform"/>
            <consortium name="The Broad Institute Genome Sequencing Center for Infectious Disease"/>
            <person name="Neafsey D."/>
            <person name="Duraisingh M."/>
            <person name="Young S.K."/>
            <person name="Zeng Q."/>
            <person name="Gargeya S."/>
            <person name="Abouelleil A."/>
            <person name="Alvarado L."/>
            <person name="Chapman S.B."/>
            <person name="Gainer-Dewar J."/>
            <person name="Goldberg J."/>
            <person name="Griggs A."/>
            <person name="Gujja S."/>
            <person name="Hansen M."/>
            <person name="Howarth C."/>
            <person name="Imamovic A."/>
            <person name="Larimer J."/>
            <person name="Pearson M."/>
            <person name="Poon T.W."/>
            <person name="Priest M."/>
            <person name="Roberts A."/>
            <person name="Saif S."/>
            <person name="Shea T."/>
            <person name="Sykes S."/>
            <person name="Wortman J."/>
            <person name="Nusbaum C."/>
            <person name="Birren B."/>
        </authorList>
    </citation>
    <scope>NUCLEOTIDE SEQUENCE [LARGE SCALE GENOMIC DNA]</scope>
    <source>
        <strain evidence="12">nilgiri</strain>
    </source>
</reference>
<keyword evidence="4 10" id="KW-0812">Transmembrane</keyword>
<sequence length="243" mass="29126">MRKKYSVLDDEDHIGDYNEGVRYREYKKSIRNIQINFEQSLSEVKENINSYENDRLKRSPHAECPPEFFPHNKKKINELENLYKSGIQTLEILKNNFSQNKTYVLEISRYLSIFEKLKIQLQSLKNMFDKMCAQNRINFYPQKDSASVVYKHNEINHVIKERSALQHSISELDNMISIGQETNWKLKLQNYTITQQMKKIHFLNEQLPKIQKIIKNIRYYTTKRTVILAITIASFIFLFFMLR</sequence>
<dbReference type="PANTHER" id="PTHR21094:SF2">
    <property type="entry name" value="GOLGI SNAP RECEPTOR COMPLEX MEMBER 1"/>
    <property type="match status" value="1"/>
</dbReference>
<comment type="similarity">
    <text evidence="2">Belongs to the GOSR1 family.</text>
</comment>
<evidence type="ECO:0000256" key="9">
    <source>
        <dbReference type="SAM" id="Coils"/>
    </source>
</evidence>
<dbReference type="GO" id="GO:0005484">
    <property type="term" value="F:SNAP receptor activity"/>
    <property type="evidence" value="ECO:0007669"/>
    <property type="project" value="TreeGrafter"/>
</dbReference>
<keyword evidence="8 10" id="KW-0472">Membrane</keyword>
<evidence type="ECO:0000313" key="11">
    <source>
        <dbReference type="EMBL" id="KJP85261.1"/>
    </source>
</evidence>
<dbReference type="InterPro" id="IPR023601">
    <property type="entry name" value="Golgi_SNAP_su1"/>
</dbReference>
<dbReference type="GO" id="GO:0005801">
    <property type="term" value="C:cis-Golgi network"/>
    <property type="evidence" value="ECO:0007669"/>
    <property type="project" value="InterPro"/>
</dbReference>
<keyword evidence="5" id="KW-0653">Protein transport</keyword>
<protein>
    <submittedName>
        <fullName evidence="11">Uncharacterized protein</fullName>
    </submittedName>
</protein>
<organism evidence="11 12">
    <name type="scientific">Plasmodium fragile</name>
    <dbReference type="NCBI Taxonomy" id="5857"/>
    <lineage>
        <taxon>Eukaryota</taxon>
        <taxon>Sar</taxon>
        <taxon>Alveolata</taxon>
        <taxon>Apicomplexa</taxon>
        <taxon>Aconoidasida</taxon>
        <taxon>Haemosporida</taxon>
        <taxon>Plasmodiidae</taxon>
        <taxon>Plasmodium</taxon>
        <taxon>Plasmodium (Plasmodium)</taxon>
    </lineage>
</organism>
<evidence type="ECO:0000256" key="4">
    <source>
        <dbReference type="ARBA" id="ARBA00022692"/>
    </source>
</evidence>
<dbReference type="PANTHER" id="PTHR21094">
    <property type="entry name" value="GOS-28 SNARE- RELATED"/>
    <property type="match status" value="1"/>
</dbReference>
<dbReference type="GO" id="GO:0000139">
    <property type="term" value="C:Golgi membrane"/>
    <property type="evidence" value="ECO:0007669"/>
    <property type="project" value="UniProtKB-SubCell"/>
</dbReference>
<comment type="subcellular location">
    <subcellularLocation>
        <location evidence="1">Golgi apparatus membrane</location>
        <topology evidence="1">Single-pass type IV membrane protein</topology>
    </subcellularLocation>
</comment>
<dbReference type="GeneID" id="24270415"/>
<keyword evidence="12" id="KW-1185">Reference proteome</keyword>
<accession>A0A0D9QHR8</accession>
<keyword evidence="6 10" id="KW-1133">Transmembrane helix</keyword>
<evidence type="ECO:0000313" key="12">
    <source>
        <dbReference type="Proteomes" id="UP000054561"/>
    </source>
</evidence>
<evidence type="ECO:0000256" key="6">
    <source>
        <dbReference type="ARBA" id="ARBA00022989"/>
    </source>
</evidence>
<evidence type="ECO:0000256" key="10">
    <source>
        <dbReference type="SAM" id="Phobius"/>
    </source>
</evidence>
<dbReference type="GO" id="GO:0048219">
    <property type="term" value="P:inter-Golgi cisterna vesicle-mediated transport"/>
    <property type="evidence" value="ECO:0007669"/>
    <property type="project" value="TreeGrafter"/>
</dbReference>
<dbReference type="GO" id="GO:0006888">
    <property type="term" value="P:endoplasmic reticulum to Golgi vesicle-mediated transport"/>
    <property type="evidence" value="ECO:0007669"/>
    <property type="project" value="InterPro"/>
</dbReference>
<proteinExistence type="inferred from homology"/>
<dbReference type="AlphaFoldDB" id="A0A0D9QHR8"/>
<evidence type="ECO:0000256" key="5">
    <source>
        <dbReference type="ARBA" id="ARBA00022927"/>
    </source>
</evidence>
<evidence type="ECO:0000256" key="7">
    <source>
        <dbReference type="ARBA" id="ARBA00023034"/>
    </source>
</evidence>
<dbReference type="OrthoDB" id="377411at2759"/>
<dbReference type="Pfam" id="PF12352">
    <property type="entry name" value="V-SNARE_C"/>
    <property type="match status" value="1"/>
</dbReference>
<evidence type="ECO:0000256" key="8">
    <source>
        <dbReference type="ARBA" id="ARBA00023136"/>
    </source>
</evidence>
<evidence type="ECO:0000256" key="2">
    <source>
        <dbReference type="ARBA" id="ARBA00008473"/>
    </source>
</evidence>
<keyword evidence="3" id="KW-0813">Transport</keyword>
<dbReference type="GO" id="GO:0031201">
    <property type="term" value="C:SNARE complex"/>
    <property type="evidence" value="ECO:0007669"/>
    <property type="project" value="TreeGrafter"/>
</dbReference>
<evidence type="ECO:0000256" key="3">
    <source>
        <dbReference type="ARBA" id="ARBA00022448"/>
    </source>
</evidence>
<name>A0A0D9QHR8_PLAFR</name>
<keyword evidence="9" id="KW-0175">Coiled coil</keyword>
<dbReference type="EMBL" id="KQ001737">
    <property type="protein sequence ID" value="KJP85261.1"/>
    <property type="molecule type" value="Genomic_DNA"/>
</dbReference>
<dbReference type="GO" id="GO:0006906">
    <property type="term" value="P:vesicle fusion"/>
    <property type="evidence" value="ECO:0007669"/>
    <property type="project" value="TreeGrafter"/>
</dbReference>
<evidence type="ECO:0000256" key="1">
    <source>
        <dbReference type="ARBA" id="ARBA00004409"/>
    </source>
</evidence>
<dbReference type="Proteomes" id="UP000054561">
    <property type="component" value="Unassembled WGS sequence"/>
</dbReference>
<feature type="transmembrane region" description="Helical" evidence="10">
    <location>
        <begin position="225"/>
        <end position="242"/>
    </location>
</feature>